<dbReference type="EMBL" id="NBNE01019923">
    <property type="protein sequence ID" value="OWY91570.1"/>
    <property type="molecule type" value="Genomic_DNA"/>
</dbReference>
<name>A0A225UF50_9STRA</name>
<dbReference type="Proteomes" id="UP000198211">
    <property type="component" value="Unassembled WGS sequence"/>
</dbReference>
<dbReference type="Gene3D" id="2.60.20.10">
    <property type="entry name" value="Crystallins"/>
    <property type="match status" value="1"/>
</dbReference>
<sequence length="136" mass="15057">MTISTAAGDKFSGEINFYRDSNYRYNLALFTFSQSNRCFNLACGDLNDAVSSARWSGLPGSNTKIKFYFDTGCTGISRTYSTILNGVKNFVEAHINDAISSFMITQWSEIVDNGETNVCSQELRTLRAFNNGTLPA</sequence>
<accession>A0A225UF50</accession>
<protein>
    <submittedName>
        <fullName evidence="1">Uncharacterized protein</fullName>
    </submittedName>
</protein>
<evidence type="ECO:0000313" key="2">
    <source>
        <dbReference type="Proteomes" id="UP000198211"/>
    </source>
</evidence>
<dbReference type="OrthoDB" id="105517at2759"/>
<proteinExistence type="predicted"/>
<reference evidence="2" key="1">
    <citation type="submission" date="2017-03" db="EMBL/GenBank/DDBJ databases">
        <title>Phytopthora megakarya and P. palmivora, two closely related causual agents of cacao black pod achieved similar genome size and gene model numbers by different mechanisms.</title>
        <authorList>
            <person name="Ali S."/>
            <person name="Shao J."/>
            <person name="Larry D.J."/>
            <person name="Kronmiller B."/>
            <person name="Shen D."/>
            <person name="Strem M.D."/>
            <person name="Melnick R.L."/>
            <person name="Guiltinan M.J."/>
            <person name="Tyler B.M."/>
            <person name="Meinhardt L.W."/>
            <person name="Bailey B.A."/>
        </authorList>
    </citation>
    <scope>NUCLEOTIDE SEQUENCE [LARGE SCALE GENOMIC DNA]</scope>
    <source>
        <strain evidence="2">zdho120</strain>
    </source>
</reference>
<dbReference type="AlphaFoldDB" id="A0A225UF50"/>
<gene>
    <name evidence="1" type="ORF">PHMEG_00039790</name>
</gene>
<comment type="caution">
    <text evidence="1">The sequence shown here is derived from an EMBL/GenBank/DDBJ whole genome shotgun (WGS) entry which is preliminary data.</text>
</comment>
<organism evidence="1 2">
    <name type="scientific">Phytophthora megakarya</name>
    <dbReference type="NCBI Taxonomy" id="4795"/>
    <lineage>
        <taxon>Eukaryota</taxon>
        <taxon>Sar</taxon>
        <taxon>Stramenopiles</taxon>
        <taxon>Oomycota</taxon>
        <taxon>Peronosporomycetes</taxon>
        <taxon>Peronosporales</taxon>
        <taxon>Peronosporaceae</taxon>
        <taxon>Phytophthora</taxon>
    </lineage>
</organism>
<evidence type="ECO:0000313" key="1">
    <source>
        <dbReference type="EMBL" id="OWY91570.1"/>
    </source>
</evidence>
<keyword evidence="2" id="KW-1185">Reference proteome</keyword>